<name>A0A0A1DS15_NOCSI</name>
<protein>
    <submittedName>
        <fullName evidence="1">Uncharacterized protein</fullName>
    </submittedName>
</protein>
<keyword evidence="2" id="KW-1185">Reference proteome</keyword>
<dbReference type="AlphaFoldDB" id="A0A0A1DS15"/>
<proteinExistence type="predicted"/>
<accession>A0A0A1DS15</accession>
<evidence type="ECO:0000313" key="1">
    <source>
        <dbReference type="EMBL" id="AIY18175.1"/>
    </source>
</evidence>
<dbReference type="EMBL" id="CP009896">
    <property type="protein sequence ID" value="AIY18175.1"/>
    <property type="molecule type" value="Genomic_DNA"/>
</dbReference>
<reference evidence="1 2" key="1">
    <citation type="journal article" date="2015" name="Genome Announc.">
        <title>Complete Genome Sequence of Steroid-Transforming Nocardioides simplex VKM Ac-2033D.</title>
        <authorList>
            <person name="Shtratnikova V.Y."/>
            <person name="Schelkunov M.I."/>
            <person name="Pekov Y.A."/>
            <person name="Fokina V.V."/>
            <person name="Logacheva M.D."/>
            <person name="Sokolov S.L."/>
            <person name="Bragin E.Y."/>
            <person name="Ashapkin V.V."/>
            <person name="Donova M.V."/>
        </authorList>
    </citation>
    <scope>NUCLEOTIDE SEQUENCE [LARGE SCALE GENOMIC DNA]</scope>
    <source>
        <strain evidence="1 2">VKM Ac-2033D</strain>
    </source>
</reference>
<evidence type="ECO:0000313" key="2">
    <source>
        <dbReference type="Proteomes" id="UP000030300"/>
    </source>
</evidence>
<organism evidence="1 2">
    <name type="scientific">Nocardioides simplex</name>
    <name type="common">Arthrobacter simplex</name>
    <dbReference type="NCBI Taxonomy" id="2045"/>
    <lineage>
        <taxon>Bacteria</taxon>
        <taxon>Bacillati</taxon>
        <taxon>Actinomycetota</taxon>
        <taxon>Actinomycetes</taxon>
        <taxon>Propionibacteriales</taxon>
        <taxon>Nocardioidaceae</taxon>
        <taxon>Pimelobacter</taxon>
    </lineage>
</organism>
<dbReference type="Proteomes" id="UP000030300">
    <property type="component" value="Chromosome"/>
</dbReference>
<dbReference type="HOGENOM" id="CLU_1370974_0_0_11"/>
<gene>
    <name evidence="1" type="ORF">KR76_17875</name>
</gene>
<dbReference type="KEGG" id="psim:KR76_17875"/>
<sequence>MFSAVAVTLAVAACGTADVAQDGARDGAAADSPGCAQEVLPIELDPAFTPYDRRLTRSLAVGEPVLHPIDPADGKAEAAWASMVEGDTVTLVYGGDRSVREPWQVLRSGGYLVSEWPGTPGHSLARALADDQAAAGELPQVALVPVGQYDAAVSWADPDAHGQREHNVIWTSADGTDHRVSGLQPPEELVAIARSQVCG</sequence>
<dbReference type="STRING" id="2045.KR76_17875"/>